<keyword evidence="4 7" id="KW-1133">Transmembrane helix</keyword>
<feature type="domain" description="EamA" evidence="8">
    <location>
        <begin position="144"/>
        <end position="276"/>
    </location>
</feature>
<keyword evidence="10" id="KW-1185">Reference proteome</keyword>
<comment type="subcellular location">
    <subcellularLocation>
        <location evidence="1">Membrane</location>
        <topology evidence="1">Multi-pass membrane protein</topology>
    </subcellularLocation>
</comment>
<dbReference type="Pfam" id="PF00892">
    <property type="entry name" value="EamA"/>
    <property type="match status" value="2"/>
</dbReference>
<gene>
    <name evidence="9" type="ORF">MQN93_18820</name>
</gene>
<evidence type="ECO:0000259" key="8">
    <source>
        <dbReference type="Pfam" id="PF00892"/>
    </source>
</evidence>
<comment type="caution">
    <text evidence="9">The sequence shown here is derived from an EMBL/GenBank/DDBJ whole genome shotgun (WGS) entry which is preliminary data.</text>
</comment>
<feature type="transmembrane region" description="Helical" evidence="7">
    <location>
        <begin position="90"/>
        <end position="108"/>
    </location>
</feature>
<feature type="transmembrane region" description="Helical" evidence="7">
    <location>
        <begin position="65"/>
        <end position="84"/>
    </location>
</feature>
<evidence type="ECO:0000256" key="5">
    <source>
        <dbReference type="ARBA" id="ARBA00023136"/>
    </source>
</evidence>
<proteinExistence type="inferred from homology"/>
<dbReference type="Gene3D" id="1.10.3730.20">
    <property type="match status" value="1"/>
</dbReference>
<feature type="transmembrane region" description="Helical" evidence="7">
    <location>
        <begin position="233"/>
        <end position="254"/>
    </location>
</feature>
<sequence length="309" mass="31765">MEATLRWTAVTAIAPVAWGTTYYVTHEFLPEGDPLYGAVIRALPAGALLLAVARRRPHGSWWWKSLVLGALNTGVFFFLVYVAAQLLPTSLASTIMATSPLVMMLTAWPLLAERPAPRHLVGSAAGIVGVCLMLLTGVTRVNALGVLASVSALILSSLGYILAKRWSHQVDVLAATSWQLIAGGLLLLPVAVAVEGAPPALDASAALAFGYVTTVATALAFAAWFAGLRRLPAATVGLVGLLNPVTGVLLGTVVAGEALTLQQAGGLALVLTGVVLGRPVGERARETVAVPDPAPRAPASTGARTGHGA</sequence>
<organism evidence="9 10">
    <name type="scientific">Streptomyces spinosisporus</name>
    <dbReference type="NCBI Taxonomy" id="2927582"/>
    <lineage>
        <taxon>Bacteria</taxon>
        <taxon>Bacillati</taxon>
        <taxon>Actinomycetota</taxon>
        <taxon>Actinomycetes</taxon>
        <taxon>Kitasatosporales</taxon>
        <taxon>Streptomycetaceae</taxon>
        <taxon>Streptomyces</taxon>
    </lineage>
</organism>
<dbReference type="EMBL" id="JALDAX010000006">
    <property type="protein sequence ID" value="MCI3241775.1"/>
    <property type="molecule type" value="Genomic_DNA"/>
</dbReference>
<dbReference type="InterPro" id="IPR050638">
    <property type="entry name" value="AA-Vitamin_Transporters"/>
</dbReference>
<evidence type="ECO:0000256" key="1">
    <source>
        <dbReference type="ARBA" id="ARBA00004141"/>
    </source>
</evidence>
<dbReference type="InterPro" id="IPR000620">
    <property type="entry name" value="EamA_dom"/>
</dbReference>
<feature type="transmembrane region" description="Helical" evidence="7">
    <location>
        <begin position="35"/>
        <end position="53"/>
    </location>
</feature>
<evidence type="ECO:0000313" key="9">
    <source>
        <dbReference type="EMBL" id="MCI3241775.1"/>
    </source>
</evidence>
<protein>
    <submittedName>
        <fullName evidence="9">DMT family transporter</fullName>
    </submittedName>
</protein>
<reference evidence="9" key="1">
    <citation type="submission" date="2022-03" db="EMBL/GenBank/DDBJ databases">
        <title>Streptomyces 7R015 and 7R016 isolated from Barleria lupulina in Thailand.</title>
        <authorList>
            <person name="Kanchanasin P."/>
            <person name="Phongsopitanun W."/>
            <person name="Tanasupawat S."/>
        </authorList>
    </citation>
    <scope>NUCLEOTIDE SEQUENCE</scope>
    <source>
        <strain evidence="9">7R016</strain>
    </source>
</reference>
<comment type="similarity">
    <text evidence="2">Belongs to the EamA transporter family.</text>
</comment>
<dbReference type="InterPro" id="IPR037185">
    <property type="entry name" value="EmrE-like"/>
</dbReference>
<dbReference type="PANTHER" id="PTHR32322:SF2">
    <property type="entry name" value="EAMA DOMAIN-CONTAINING PROTEIN"/>
    <property type="match status" value="1"/>
</dbReference>
<feature type="transmembrane region" description="Helical" evidence="7">
    <location>
        <begin position="144"/>
        <end position="163"/>
    </location>
</feature>
<evidence type="ECO:0000256" key="2">
    <source>
        <dbReference type="ARBA" id="ARBA00007362"/>
    </source>
</evidence>
<feature type="domain" description="EamA" evidence="8">
    <location>
        <begin position="10"/>
        <end position="134"/>
    </location>
</feature>
<dbReference type="RefSeq" id="WP_242710402.1">
    <property type="nucleotide sequence ID" value="NZ_JALDAX010000006.1"/>
</dbReference>
<feature type="transmembrane region" description="Helical" evidence="7">
    <location>
        <begin position="206"/>
        <end position="226"/>
    </location>
</feature>
<evidence type="ECO:0000256" key="3">
    <source>
        <dbReference type="ARBA" id="ARBA00022692"/>
    </source>
</evidence>
<feature type="transmembrane region" description="Helical" evidence="7">
    <location>
        <begin position="170"/>
        <end position="194"/>
    </location>
</feature>
<feature type="region of interest" description="Disordered" evidence="6">
    <location>
        <begin position="288"/>
        <end position="309"/>
    </location>
</feature>
<feature type="transmembrane region" description="Helical" evidence="7">
    <location>
        <begin position="120"/>
        <end position="138"/>
    </location>
</feature>
<dbReference type="PANTHER" id="PTHR32322">
    <property type="entry name" value="INNER MEMBRANE TRANSPORTER"/>
    <property type="match status" value="1"/>
</dbReference>
<accession>A0ABS9XIA5</accession>
<dbReference type="SUPFAM" id="SSF103481">
    <property type="entry name" value="Multidrug resistance efflux transporter EmrE"/>
    <property type="match status" value="2"/>
</dbReference>
<name>A0ABS9XIA5_9ACTN</name>
<evidence type="ECO:0000256" key="6">
    <source>
        <dbReference type="SAM" id="MobiDB-lite"/>
    </source>
</evidence>
<evidence type="ECO:0000256" key="7">
    <source>
        <dbReference type="SAM" id="Phobius"/>
    </source>
</evidence>
<dbReference type="Proteomes" id="UP001165270">
    <property type="component" value="Unassembled WGS sequence"/>
</dbReference>
<evidence type="ECO:0000313" key="10">
    <source>
        <dbReference type="Proteomes" id="UP001165270"/>
    </source>
</evidence>
<keyword evidence="5 7" id="KW-0472">Membrane</keyword>
<feature type="transmembrane region" description="Helical" evidence="7">
    <location>
        <begin position="260"/>
        <end position="277"/>
    </location>
</feature>
<keyword evidence="3 7" id="KW-0812">Transmembrane</keyword>
<evidence type="ECO:0000256" key="4">
    <source>
        <dbReference type="ARBA" id="ARBA00022989"/>
    </source>
</evidence>